<dbReference type="InterPro" id="IPR046848">
    <property type="entry name" value="E_motif"/>
</dbReference>
<dbReference type="Pfam" id="PF20431">
    <property type="entry name" value="E_motif"/>
    <property type="match status" value="1"/>
</dbReference>
<dbReference type="EMBL" id="JADCNL010000001">
    <property type="protein sequence ID" value="KAG0495606.1"/>
    <property type="molecule type" value="Genomic_DNA"/>
</dbReference>
<dbReference type="InterPro" id="IPR002885">
    <property type="entry name" value="PPR_rpt"/>
</dbReference>
<accession>A0A835RNX0</accession>
<keyword evidence="4" id="KW-1185">Reference proteome</keyword>
<evidence type="ECO:0000256" key="1">
    <source>
        <dbReference type="ARBA" id="ARBA00022737"/>
    </source>
</evidence>
<dbReference type="AlphaFoldDB" id="A0A835RNX0"/>
<dbReference type="Proteomes" id="UP000636800">
    <property type="component" value="Chromosome 1"/>
</dbReference>
<dbReference type="OrthoDB" id="2113341at2759"/>
<sequence length="210" mass="23362">MKLEGLKLDRVTFIALLSACSHAGMVDQGLDYFKSTSTQYGIIPDVGHYACMVDNMGRLGELDRAYQFIKDIPMEPDDCIWSALLSSCRIHGNLELAEVAAKNLVELKTQHSGYWDLLSNIYSDASRWDDVANFRAAMKDGGVKKCAGYSWVEIGNSEVHRFLTADKSHKSCSDIYVALEGLTMQLKDEGYVPCADSKFSFLIRHSLSNG</sequence>
<reference evidence="3 4" key="1">
    <citation type="journal article" date="2020" name="Nat. Food">
        <title>A phased Vanilla planifolia genome enables genetic improvement of flavour and production.</title>
        <authorList>
            <person name="Hasing T."/>
            <person name="Tang H."/>
            <person name="Brym M."/>
            <person name="Khazi F."/>
            <person name="Huang T."/>
            <person name="Chambers A.H."/>
        </authorList>
    </citation>
    <scope>NUCLEOTIDE SEQUENCE [LARGE SCALE GENOMIC DNA]</scope>
    <source>
        <tissue evidence="3">Leaf</tissue>
    </source>
</reference>
<evidence type="ECO:0000313" key="4">
    <source>
        <dbReference type="Proteomes" id="UP000636800"/>
    </source>
</evidence>
<comment type="caution">
    <text evidence="3">The sequence shown here is derived from an EMBL/GenBank/DDBJ whole genome shotgun (WGS) entry which is preliminary data.</text>
</comment>
<dbReference type="PROSITE" id="PS51375">
    <property type="entry name" value="PPR"/>
    <property type="match status" value="1"/>
</dbReference>
<gene>
    <name evidence="3" type="ORF">HPP92_000297</name>
</gene>
<dbReference type="NCBIfam" id="TIGR00756">
    <property type="entry name" value="PPR"/>
    <property type="match status" value="1"/>
</dbReference>
<dbReference type="GO" id="GO:0003723">
    <property type="term" value="F:RNA binding"/>
    <property type="evidence" value="ECO:0007669"/>
    <property type="project" value="InterPro"/>
</dbReference>
<dbReference type="PANTHER" id="PTHR47926:SF452">
    <property type="entry name" value="PENTATRICOPEPTIDE REPEAT-CONTAINING PROTEIN"/>
    <property type="match status" value="1"/>
</dbReference>
<dbReference type="InterPro" id="IPR046960">
    <property type="entry name" value="PPR_At4g14850-like_plant"/>
</dbReference>
<dbReference type="FunFam" id="1.25.40.10:FF:000158">
    <property type="entry name" value="pentatricopeptide repeat-containing protein At2g33680"/>
    <property type="match status" value="1"/>
</dbReference>
<name>A0A835RNX0_VANPL</name>
<dbReference type="Pfam" id="PF01535">
    <property type="entry name" value="PPR"/>
    <property type="match status" value="1"/>
</dbReference>
<evidence type="ECO:0000256" key="2">
    <source>
        <dbReference type="PROSITE-ProRule" id="PRU00708"/>
    </source>
</evidence>
<feature type="repeat" description="PPR" evidence="2">
    <location>
        <begin position="9"/>
        <end position="44"/>
    </location>
</feature>
<dbReference type="GO" id="GO:0099402">
    <property type="term" value="P:plant organ development"/>
    <property type="evidence" value="ECO:0007669"/>
    <property type="project" value="UniProtKB-ARBA"/>
</dbReference>
<keyword evidence="1" id="KW-0677">Repeat</keyword>
<dbReference type="PANTHER" id="PTHR47926">
    <property type="entry name" value="PENTATRICOPEPTIDE REPEAT-CONTAINING PROTEIN"/>
    <property type="match status" value="1"/>
</dbReference>
<evidence type="ECO:0000313" key="3">
    <source>
        <dbReference type="EMBL" id="KAG0495606.1"/>
    </source>
</evidence>
<proteinExistence type="predicted"/>
<protein>
    <recommendedName>
        <fullName evidence="5">Pentatricopeptide repeat-containing protein</fullName>
    </recommendedName>
</protein>
<dbReference type="GO" id="GO:0009451">
    <property type="term" value="P:RNA modification"/>
    <property type="evidence" value="ECO:0007669"/>
    <property type="project" value="InterPro"/>
</dbReference>
<evidence type="ECO:0008006" key="5">
    <source>
        <dbReference type="Google" id="ProtNLM"/>
    </source>
</evidence>
<organism evidence="3 4">
    <name type="scientific">Vanilla planifolia</name>
    <name type="common">Vanilla</name>
    <dbReference type="NCBI Taxonomy" id="51239"/>
    <lineage>
        <taxon>Eukaryota</taxon>
        <taxon>Viridiplantae</taxon>
        <taxon>Streptophyta</taxon>
        <taxon>Embryophyta</taxon>
        <taxon>Tracheophyta</taxon>
        <taxon>Spermatophyta</taxon>
        <taxon>Magnoliopsida</taxon>
        <taxon>Liliopsida</taxon>
        <taxon>Asparagales</taxon>
        <taxon>Orchidaceae</taxon>
        <taxon>Vanilloideae</taxon>
        <taxon>Vanilleae</taxon>
        <taxon>Vanilla</taxon>
    </lineage>
</organism>
<dbReference type="InterPro" id="IPR011990">
    <property type="entry name" value="TPR-like_helical_dom_sf"/>
</dbReference>
<dbReference type="Gene3D" id="1.25.40.10">
    <property type="entry name" value="Tetratricopeptide repeat domain"/>
    <property type="match status" value="1"/>
</dbReference>